<reference evidence="1 2" key="1">
    <citation type="journal article" date="2016" name="Nat. Commun.">
        <title>Thousands of microbial genomes shed light on interconnected biogeochemical processes in an aquifer system.</title>
        <authorList>
            <person name="Anantharaman K."/>
            <person name="Brown C.T."/>
            <person name="Hug L.A."/>
            <person name="Sharon I."/>
            <person name="Castelle C.J."/>
            <person name="Probst A.J."/>
            <person name="Thomas B.C."/>
            <person name="Singh A."/>
            <person name="Wilkins M.J."/>
            <person name="Karaoz U."/>
            <person name="Brodie E.L."/>
            <person name="Williams K.H."/>
            <person name="Hubbard S.S."/>
            <person name="Banfield J.F."/>
        </authorList>
    </citation>
    <scope>NUCLEOTIDE SEQUENCE [LARGE SCALE GENOMIC DNA]</scope>
</reference>
<organism evidence="1 2">
    <name type="scientific">Candidatus Lloydbacteria bacterium RIFCSPLOWO2_01_FULL_50_20</name>
    <dbReference type="NCBI Taxonomy" id="1798665"/>
    <lineage>
        <taxon>Bacteria</taxon>
        <taxon>Candidatus Lloydiibacteriota</taxon>
    </lineage>
</organism>
<protein>
    <submittedName>
        <fullName evidence="1">Uncharacterized protein</fullName>
    </submittedName>
</protein>
<evidence type="ECO:0000313" key="1">
    <source>
        <dbReference type="EMBL" id="OGZ13842.1"/>
    </source>
</evidence>
<accession>A0A1G2DKA4</accession>
<comment type="caution">
    <text evidence="1">The sequence shown here is derived from an EMBL/GenBank/DDBJ whole genome shotgun (WGS) entry which is preliminary data.</text>
</comment>
<dbReference type="EMBL" id="MHLP01000002">
    <property type="protein sequence ID" value="OGZ13842.1"/>
    <property type="molecule type" value="Genomic_DNA"/>
</dbReference>
<proteinExistence type="predicted"/>
<dbReference type="STRING" id="1798665.A2942_02800"/>
<dbReference type="AlphaFoldDB" id="A0A1G2DKA4"/>
<dbReference type="Proteomes" id="UP000178534">
    <property type="component" value="Unassembled WGS sequence"/>
</dbReference>
<name>A0A1G2DKA4_9BACT</name>
<gene>
    <name evidence="1" type="ORF">A2942_02800</name>
</gene>
<evidence type="ECO:0000313" key="2">
    <source>
        <dbReference type="Proteomes" id="UP000178534"/>
    </source>
</evidence>
<sequence length="157" mass="18160">MSNVSFARNLVKGKIAETLFAQMLRETGHFTVLEFGYEKIVPELVSEGFSEDKGTLETLRTSPDFAVINKVTKEVRLIEVKYQHVLNQGYVYRYAHRMSESWNPSFLFIATNEGFYFDDVKTICENEGKISSLEHPHIPKELQEQYLQILRDFEGGN</sequence>